<organism evidence="2 3">
    <name type="scientific">Bdellovibrio bacteriovorus</name>
    <dbReference type="NCBI Taxonomy" id="959"/>
    <lineage>
        <taxon>Bacteria</taxon>
        <taxon>Pseudomonadati</taxon>
        <taxon>Bdellovibrionota</taxon>
        <taxon>Bdellovibrionia</taxon>
        <taxon>Bdellovibrionales</taxon>
        <taxon>Pseudobdellovibrionaceae</taxon>
        <taxon>Bdellovibrio</taxon>
    </lineage>
</organism>
<dbReference type="AlphaFoldDB" id="A0A150WFL9"/>
<gene>
    <name evidence="2" type="ORF">AZI86_18395</name>
</gene>
<dbReference type="Proteomes" id="UP000075320">
    <property type="component" value="Unassembled WGS sequence"/>
</dbReference>
<evidence type="ECO:0000313" key="3">
    <source>
        <dbReference type="Proteomes" id="UP000075320"/>
    </source>
</evidence>
<reference evidence="2 3" key="1">
    <citation type="submission" date="2016-03" db="EMBL/GenBank/DDBJ databases">
        <authorList>
            <person name="Ploux O."/>
        </authorList>
    </citation>
    <scope>NUCLEOTIDE SEQUENCE [LARGE SCALE GENOMIC DNA]</scope>
    <source>
        <strain evidence="2 3">R0</strain>
    </source>
</reference>
<keyword evidence="3" id="KW-1185">Reference proteome</keyword>
<sequence>MQISPFSFSPLLRSLKLMDKILVIVLAILLSSPSRAVTPAEKPYCGVSFLNDFKKHYGIIDCLSRGDHLCVSDRVHEKSTTAFASTAGATGAAAAKLASSKFAPAIVRQGAQTAGSKIAWAAVAGGTYFIATKAIGGVFGFLADSSEAGECRDNHPWILYVKGKRGCEIGYKIADNPVAANFFNLQNESEQLALFKDERVCEYFYRLHQLIIAKGEAAAVEQGIDDPTLFQKSPRETVTTPKTSRLPQKADKPVDAKKQKGER</sequence>
<name>A0A150WFL9_BDEBC</name>
<proteinExistence type="predicted"/>
<protein>
    <submittedName>
        <fullName evidence="2">Uncharacterized protein</fullName>
    </submittedName>
</protein>
<comment type="caution">
    <text evidence="2">The sequence shown here is derived from an EMBL/GenBank/DDBJ whole genome shotgun (WGS) entry which is preliminary data.</text>
</comment>
<feature type="compositionally biased region" description="Polar residues" evidence="1">
    <location>
        <begin position="236"/>
        <end position="246"/>
    </location>
</feature>
<accession>A0A150WFL9</accession>
<evidence type="ECO:0000313" key="2">
    <source>
        <dbReference type="EMBL" id="KYG61665.1"/>
    </source>
</evidence>
<feature type="compositionally biased region" description="Basic and acidic residues" evidence="1">
    <location>
        <begin position="248"/>
        <end position="263"/>
    </location>
</feature>
<feature type="region of interest" description="Disordered" evidence="1">
    <location>
        <begin position="225"/>
        <end position="263"/>
    </location>
</feature>
<dbReference type="EMBL" id="LUKE01000006">
    <property type="protein sequence ID" value="KYG61665.1"/>
    <property type="molecule type" value="Genomic_DNA"/>
</dbReference>
<evidence type="ECO:0000256" key="1">
    <source>
        <dbReference type="SAM" id="MobiDB-lite"/>
    </source>
</evidence>